<protein>
    <recommendedName>
        <fullName evidence="4">Peripheral subunit-binding (PSBD) domain-containing protein</fullName>
    </recommendedName>
</protein>
<accession>A0A0J7YPT7</accession>
<feature type="region of interest" description="Disordered" evidence="1">
    <location>
        <begin position="20"/>
        <end position="70"/>
    </location>
</feature>
<evidence type="ECO:0008006" key="4">
    <source>
        <dbReference type="Google" id="ProtNLM"/>
    </source>
</evidence>
<evidence type="ECO:0000313" key="2">
    <source>
        <dbReference type="EMBL" id="KMS65586.1"/>
    </source>
</evidence>
<proteinExistence type="predicted"/>
<dbReference type="EMBL" id="KQ106554">
    <property type="protein sequence ID" value="KMS65586.1"/>
    <property type="molecule type" value="Genomic_DNA"/>
</dbReference>
<evidence type="ECO:0000256" key="1">
    <source>
        <dbReference type="SAM" id="MobiDB-lite"/>
    </source>
</evidence>
<keyword evidence="3" id="KW-1185">Reference proteome</keyword>
<sequence length="70" mass="7399">MPISTMAKVGESLVTLDVADDAATGEVPPAPAKSMPSPPPSPEQPPSQPERSEKVQATPAVRRLCREHNL</sequence>
<gene>
    <name evidence="2" type="ORF">BVRB_034470</name>
</gene>
<organism evidence="2 3">
    <name type="scientific">Beta vulgaris subsp. vulgaris</name>
    <name type="common">Beet</name>
    <dbReference type="NCBI Taxonomy" id="3555"/>
    <lineage>
        <taxon>Eukaryota</taxon>
        <taxon>Viridiplantae</taxon>
        <taxon>Streptophyta</taxon>
        <taxon>Embryophyta</taxon>
        <taxon>Tracheophyta</taxon>
        <taxon>Spermatophyta</taxon>
        <taxon>Magnoliopsida</taxon>
        <taxon>eudicotyledons</taxon>
        <taxon>Gunneridae</taxon>
        <taxon>Pentapetalae</taxon>
        <taxon>Caryophyllales</taxon>
        <taxon>Chenopodiaceae</taxon>
        <taxon>Betoideae</taxon>
        <taxon>Beta</taxon>
    </lineage>
</organism>
<name>A0A0J7YPT7_BETVV</name>
<evidence type="ECO:0000313" key="3">
    <source>
        <dbReference type="Proteomes" id="UP000035740"/>
    </source>
</evidence>
<dbReference type="AlphaFoldDB" id="A0A0J7YPT7"/>
<reference evidence="2 3" key="1">
    <citation type="journal article" date="2014" name="Nature">
        <title>The genome of the recently domesticated crop plant sugar beet (Beta vulgaris).</title>
        <authorList>
            <person name="Dohm J.C."/>
            <person name="Minoche A.E."/>
            <person name="Holtgrawe D."/>
            <person name="Capella-Gutierrez S."/>
            <person name="Zakrzewski F."/>
            <person name="Tafer H."/>
            <person name="Rupp O."/>
            <person name="Sorensen T.R."/>
            <person name="Stracke R."/>
            <person name="Reinhardt R."/>
            <person name="Goesmann A."/>
            <person name="Kraft T."/>
            <person name="Schulz B."/>
            <person name="Stadler P.F."/>
            <person name="Schmidt T."/>
            <person name="Gabaldon T."/>
            <person name="Lehrach H."/>
            <person name="Weisshaar B."/>
            <person name="Himmelbauer H."/>
        </authorList>
    </citation>
    <scope>NUCLEOTIDE SEQUENCE [LARGE SCALE GENOMIC DNA]</scope>
    <source>
        <tissue evidence="2">Taproot</tissue>
    </source>
</reference>
<dbReference type="Proteomes" id="UP000035740">
    <property type="component" value="Unassembled WGS sequence"/>
</dbReference>
<dbReference type="Gramene" id="KMS65586">
    <property type="protein sequence ID" value="KMS65586"/>
    <property type="gene ID" value="BVRB_034470"/>
</dbReference>
<feature type="compositionally biased region" description="Pro residues" evidence="1">
    <location>
        <begin position="28"/>
        <end position="48"/>
    </location>
</feature>
<feature type="non-terminal residue" evidence="2">
    <location>
        <position position="70"/>
    </location>
</feature>